<comment type="caution">
    <text evidence="2">The sequence shown here is derived from an EMBL/GenBank/DDBJ whole genome shotgun (WGS) entry which is preliminary data.</text>
</comment>
<dbReference type="Gene3D" id="1.10.10.10">
    <property type="entry name" value="Winged helix-like DNA-binding domain superfamily/Winged helix DNA-binding domain"/>
    <property type="match status" value="1"/>
</dbReference>
<keyword evidence="3" id="KW-1185">Reference proteome</keyword>
<dbReference type="SUPFAM" id="SSF46785">
    <property type="entry name" value="Winged helix' DNA-binding domain"/>
    <property type="match status" value="1"/>
</dbReference>
<dbReference type="InterPro" id="IPR000835">
    <property type="entry name" value="HTH_MarR-typ"/>
</dbReference>
<accession>A0ABW4EXR3</accession>
<name>A0ABW4EXR3_9PSEU</name>
<feature type="domain" description="HTH marR-type" evidence="1">
    <location>
        <begin position="26"/>
        <end position="158"/>
    </location>
</feature>
<dbReference type="RefSeq" id="WP_344718585.1">
    <property type="nucleotide sequence ID" value="NZ_BAAAUS010000001.1"/>
</dbReference>
<protein>
    <submittedName>
        <fullName evidence="2">MarR family winged helix-turn-helix transcriptional regulator</fullName>
    </submittedName>
</protein>
<gene>
    <name evidence="2" type="ORF">ACFSJD_16540</name>
</gene>
<reference evidence="3" key="1">
    <citation type="journal article" date="2019" name="Int. J. Syst. Evol. Microbiol.">
        <title>The Global Catalogue of Microorganisms (GCM) 10K type strain sequencing project: providing services to taxonomists for standard genome sequencing and annotation.</title>
        <authorList>
            <consortium name="The Broad Institute Genomics Platform"/>
            <consortium name="The Broad Institute Genome Sequencing Center for Infectious Disease"/>
            <person name="Wu L."/>
            <person name="Ma J."/>
        </authorList>
    </citation>
    <scope>NUCLEOTIDE SEQUENCE [LARGE SCALE GENOMIC DNA]</scope>
    <source>
        <strain evidence="3">CCM 7043</strain>
    </source>
</reference>
<evidence type="ECO:0000313" key="2">
    <source>
        <dbReference type="EMBL" id="MFD1519105.1"/>
    </source>
</evidence>
<dbReference type="Pfam" id="PF01047">
    <property type="entry name" value="MarR"/>
    <property type="match status" value="1"/>
</dbReference>
<dbReference type="InterPro" id="IPR039422">
    <property type="entry name" value="MarR/SlyA-like"/>
</dbReference>
<evidence type="ECO:0000313" key="3">
    <source>
        <dbReference type="Proteomes" id="UP001597114"/>
    </source>
</evidence>
<dbReference type="PROSITE" id="PS50995">
    <property type="entry name" value="HTH_MARR_2"/>
    <property type="match status" value="1"/>
</dbReference>
<dbReference type="PANTHER" id="PTHR33164:SF95">
    <property type="entry name" value="TRANSCRIPTIONAL REGULATOR"/>
    <property type="match status" value="1"/>
</dbReference>
<evidence type="ECO:0000259" key="1">
    <source>
        <dbReference type="PROSITE" id="PS50995"/>
    </source>
</evidence>
<dbReference type="InterPro" id="IPR036388">
    <property type="entry name" value="WH-like_DNA-bd_sf"/>
</dbReference>
<dbReference type="SMART" id="SM00347">
    <property type="entry name" value="HTH_MARR"/>
    <property type="match status" value="1"/>
</dbReference>
<dbReference type="PANTHER" id="PTHR33164">
    <property type="entry name" value="TRANSCRIPTIONAL REGULATOR, MARR FAMILY"/>
    <property type="match status" value="1"/>
</dbReference>
<proteinExistence type="predicted"/>
<dbReference type="Proteomes" id="UP001597114">
    <property type="component" value="Unassembled WGS sequence"/>
</dbReference>
<dbReference type="InterPro" id="IPR036390">
    <property type="entry name" value="WH_DNA-bd_sf"/>
</dbReference>
<dbReference type="EMBL" id="JBHUCO010000015">
    <property type="protein sequence ID" value="MFD1519105.1"/>
    <property type="molecule type" value="Genomic_DNA"/>
</dbReference>
<sequence>MSEQAAKCEAVMASRAAGTQAVELELSAMIGHLLRACQQLHVAIWSEAFPAGLTSPQFAVVHALAVEGELNQTTLRSRARLDRSTAADVIRRLAARRLISHVKDPSDARRRLVRLTNAGRAVHAEAVERALQVNETMLDGLDDARRTQLISLLNALLDNHRGLLGYRNDD</sequence>
<organism evidence="2 3">
    <name type="scientific">Pseudonocardia yunnanensis</name>
    <dbReference type="NCBI Taxonomy" id="58107"/>
    <lineage>
        <taxon>Bacteria</taxon>
        <taxon>Bacillati</taxon>
        <taxon>Actinomycetota</taxon>
        <taxon>Actinomycetes</taxon>
        <taxon>Pseudonocardiales</taxon>
        <taxon>Pseudonocardiaceae</taxon>
        <taxon>Pseudonocardia</taxon>
    </lineage>
</organism>